<organism evidence="6 7">
    <name type="scientific">Monoraphidium neglectum</name>
    <dbReference type="NCBI Taxonomy" id="145388"/>
    <lineage>
        <taxon>Eukaryota</taxon>
        <taxon>Viridiplantae</taxon>
        <taxon>Chlorophyta</taxon>
        <taxon>core chlorophytes</taxon>
        <taxon>Chlorophyceae</taxon>
        <taxon>CS clade</taxon>
        <taxon>Sphaeropleales</taxon>
        <taxon>Selenastraceae</taxon>
        <taxon>Monoraphidium</taxon>
    </lineage>
</organism>
<keyword evidence="6" id="KW-0808">Transferase</keyword>
<keyword evidence="2 5" id="KW-0812">Transmembrane</keyword>
<proteinExistence type="predicted"/>
<protein>
    <submittedName>
        <fullName evidence="6">Digeranylgeranylglyceryl phosphate synthase</fullName>
        <ecNumber evidence="6">2.5.1.-</ecNumber>
    </submittedName>
</protein>
<feature type="transmembrane region" description="Helical" evidence="5">
    <location>
        <begin position="20"/>
        <end position="40"/>
    </location>
</feature>
<dbReference type="Pfam" id="PF01040">
    <property type="entry name" value="UbiA"/>
    <property type="match status" value="1"/>
</dbReference>
<evidence type="ECO:0000313" key="7">
    <source>
        <dbReference type="Proteomes" id="UP000054498"/>
    </source>
</evidence>
<dbReference type="Proteomes" id="UP000054498">
    <property type="component" value="Unassembled WGS sequence"/>
</dbReference>
<keyword evidence="7" id="KW-1185">Reference proteome</keyword>
<dbReference type="Gene3D" id="1.20.120.1780">
    <property type="entry name" value="UbiA prenyltransferase"/>
    <property type="match status" value="1"/>
</dbReference>
<comment type="subcellular location">
    <subcellularLocation>
        <location evidence="1">Membrane</location>
        <topology evidence="1">Multi-pass membrane protein</topology>
    </subcellularLocation>
</comment>
<accession>A0A0D2MBQ7</accession>
<keyword evidence="4 5" id="KW-0472">Membrane</keyword>
<dbReference type="EC" id="2.5.1.-" evidence="6"/>
<evidence type="ECO:0000256" key="4">
    <source>
        <dbReference type="ARBA" id="ARBA00023136"/>
    </source>
</evidence>
<gene>
    <name evidence="6" type="ORF">MNEG_9665</name>
</gene>
<dbReference type="EMBL" id="KK102236">
    <property type="protein sequence ID" value="KIY98296.1"/>
    <property type="molecule type" value="Genomic_DNA"/>
</dbReference>
<dbReference type="InterPro" id="IPR050475">
    <property type="entry name" value="Prenyltransferase_related"/>
</dbReference>
<evidence type="ECO:0000256" key="5">
    <source>
        <dbReference type="SAM" id="Phobius"/>
    </source>
</evidence>
<dbReference type="Gene3D" id="1.10.357.140">
    <property type="entry name" value="UbiA prenyltransferase"/>
    <property type="match status" value="1"/>
</dbReference>
<feature type="transmembrane region" description="Helical" evidence="5">
    <location>
        <begin position="217"/>
        <end position="241"/>
    </location>
</feature>
<dbReference type="RefSeq" id="XP_013897316.1">
    <property type="nucleotide sequence ID" value="XM_014041862.1"/>
</dbReference>
<dbReference type="OrthoDB" id="10022113at2759"/>
<dbReference type="KEGG" id="mng:MNEG_9665"/>
<feature type="transmembrane region" description="Helical" evidence="5">
    <location>
        <begin position="119"/>
        <end position="136"/>
    </location>
</feature>
<keyword evidence="3 5" id="KW-1133">Transmembrane helix</keyword>
<name>A0A0D2MBQ7_9CHLO</name>
<feature type="transmembrane region" description="Helical" evidence="5">
    <location>
        <begin position="148"/>
        <end position="168"/>
    </location>
</feature>
<dbReference type="GO" id="GO:0016020">
    <property type="term" value="C:membrane"/>
    <property type="evidence" value="ECO:0007669"/>
    <property type="project" value="UniProtKB-SubCell"/>
</dbReference>
<dbReference type="GeneID" id="25742540"/>
<feature type="transmembrane region" description="Helical" evidence="5">
    <location>
        <begin position="52"/>
        <end position="70"/>
    </location>
</feature>
<feature type="transmembrane region" description="Helical" evidence="5">
    <location>
        <begin position="91"/>
        <end position="113"/>
    </location>
</feature>
<evidence type="ECO:0000256" key="1">
    <source>
        <dbReference type="ARBA" id="ARBA00004141"/>
    </source>
</evidence>
<dbReference type="PANTHER" id="PTHR42723">
    <property type="entry name" value="CHLOROPHYLL SYNTHASE"/>
    <property type="match status" value="1"/>
</dbReference>
<dbReference type="InterPro" id="IPR044878">
    <property type="entry name" value="UbiA_sf"/>
</dbReference>
<dbReference type="GO" id="GO:0016765">
    <property type="term" value="F:transferase activity, transferring alkyl or aryl (other than methyl) groups"/>
    <property type="evidence" value="ECO:0007669"/>
    <property type="project" value="InterPro"/>
</dbReference>
<dbReference type="PANTHER" id="PTHR42723:SF1">
    <property type="entry name" value="CHLOROPHYLL SYNTHASE, CHLOROPLASTIC"/>
    <property type="match status" value="1"/>
</dbReference>
<evidence type="ECO:0000313" key="6">
    <source>
        <dbReference type="EMBL" id="KIY98296.1"/>
    </source>
</evidence>
<dbReference type="InterPro" id="IPR000537">
    <property type="entry name" value="UbiA_prenyltransferase"/>
</dbReference>
<dbReference type="AlphaFoldDB" id="A0A0D2MBQ7"/>
<evidence type="ECO:0000256" key="3">
    <source>
        <dbReference type="ARBA" id="ARBA00022989"/>
    </source>
</evidence>
<sequence length="300" mass="30791">MSQLLLLMLPDRQTQALVQLARVHNLLPSFLLVMVGAWAGSGRDLAALRAPGVWLMSLLSGGIAVSSCVFNDYFDVQVDRANAPHKPLASGVLPLDIALLLSSSVYCAVLITACFMEPSQLRSIIALSAGATLLYTPVFKKLTAIKNATVAVVIALAPLGGALAAGAGEAGVMRLLPATLFAFSGVMFREIVMDLTDLEGDRAAGIKTLPVMIGQRGALLAATCCVLAGAAAALASATAAWGPRAAAARAAVVVLATARLGQLSFGILKSGFDRAVMGSAIEESLKPVGLCLILLSALAP</sequence>
<evidence type="ECO:0000256" key="2">
    <source>
        <dbReference type="ARBA" id="ARBA00022692"/>
    </source>
</evidence>
<reference evidence="6 7" key="1">
    <citation type="journal article" date="2013" name="BMC Genomics">
        <title>Reconstruction of the lipid metabolism for the microalga Monoraphidium neglectum from its genome sequence reveals characteristics suitable for biofuel production.</title>
        <authorList>
            <person name="Bogen C."/>
            <person name="Al-Dilaimi A."/>
            <person name="Albersmeier A."/>
            <person name="Wichmann J."/>
            <person name="Grundmann M."/>
            <person name="Rupp O."/>
            <person name="Lauersen K.J."/>
            <person name="Blifernez-Klassen O."/>
            <person name="Kalinowski J."/>
            <person name="Goesmann A."/>
            <person name="Mussgnug J.H."/>
            <person name="Kruse O."/>
        </authorList>
    </citation>
    <scope>NUCLEOTIDE SEQUENCE [LARGE SCALE GENOMIC DNA]</scope>
    <source>
        <strain evidence="6 7">SAG 48.87</strain>
    </source>
</reference>